<keyword evidence="5" id="KW-1185">Reference proteome</keyword>
<keyword evidence="1" id="KW-0677">Repeat</keyword>
<proteinExistence type="predicted"/>
<accession>A0A8W8I5P9</accession>
<evidence type="ECO:0000313" key="5">
    <source>
        <dbReference type="Proteomes" id="UP000005408"/>
    </source>
</evidence>
<dbReference type="EnsemblMetazoa" id="G12686.2">
    <property type="protein sequence ID" value="G12686.2:cds"/>
    <property type="gene ID" value="G12686"/>
</dbReference>
<organism evidence="4 5">
    <name type="scientific">Magallana gigas</name>
    <name type="common">Pacific oyster</name>
    <name type="synonym">Crassostrea gigas</name>
    <dbReference type="NCBI Taxonomy" id="29159"/>
    <lineage>
        <taxon>Eukaryota</taxon>
        <taxon>Metazoa</taxon>
        <taxon>Spiralia</taxon>
        <taxon>Lophotrochozoa</taxon>
        <taxon>Mollusca</taxon>
        <taxon>Bivalvia</taxon>
        <taxon>Autobranchia</taxon>
        <taxon>Pteriomorphia</taxon>
        <taxon>Ostreida</taxon>
        <taxon>Ostreoidea</taxon>
        <taxon>Ostreidae</taxon>
        <taxon>Magallana</taxon>
    </lineage>
</organism>
<feature type="chain" id="PRO_5036475606" description="Hemicentin-1" evidence="3">
    <location>
        <begin position="20"/>
        <end position="502"/>
    </location>
</feature>
<dbReference type="FunFam" id="2.20.100.10:FF:000001">
    <property type="entry name" value="semaphorin-5A isoform X1"/>
    <property type="match status" value="6"/>
</dbReference>
<keyword evidence="2" id="KW-1015">Disulfide bond</keyword>
<dbReference type="PANTHER" id="PTHR22906">
    <property type="entry name" value="PROPERDIN"/>
    <property type="match status" value="1"/>
</dbReference>
<dbReference type="Proteomes" id="UP000005408">
    <property type="component" value="Unassembled WGS sequence"/>
</dbReference>
<dbReference type="InterPro" id="IPR052065">
    <property type="entry name" value="Compl_asym_regulator"/>
</dbReference>
<dbReference type="PANTHER" id="PTHR22906:SF21">
    <property type="entry name" value="SEMA DOMAIN-CONTAINING PROTEIN"/>
    <property type="match status" value="1"/>
</dbReference>
<evidence type="ECO:0000313" key="4">
    <source>
        <dbReference type="EnsemblMetazoa" id="G12686.2:cds"/>
    </source>
</evidence>
<evidence type="ECO:0000256" key="2">
    <source>
        <dbReference type="ARBA" id="ARBA00023157"/>
    </source>
</evidence>
<dbReference type="InterPro" id="IPR036383">
    <property type="entry name" value="TSP1_rpt_sf"/>
</dbReference>
<feature type="signal peptide" evidence="3">
    <location>
        <begin position="1"/>
        <end position="19"/>
    </location>
</feature>
<evidence type="ECO:0008006" key="6">
    <source>
        <dbReference type="Google" id="ProtNLM"/>
    </source>
</evidence>
<dbReference type="Pfam" id="PF00090">
    <property type="entry name" value="TSP_1"/>
    <property type="match status" value="8"/>
</dbReference>
<dbReference type="Gene3D" id="2.20.100.10">
    <property type="entry name" value="Thrombospondin type-1 (TSP1) repeat"/>
    <property type="match status" value="8"/>
</dbReference>
<name>A0A8W8I5P9_MAGGI</name>
<protein>
    <recommendedName>
        <fullName evidence="6">Hemicentin-1</fullName>
    </recommendedName>
</protein>
<evidence type="ECO:0000256" key="1">
    <source>
        <dbReference type="ARBA" id="ARBA00022737"/>
    </source>
</evidence>
<sequence length="502" mass="54140">MNLNYCIILFFGFFAGALSVSVKHDGWRPEHRGWSTWHDHSRCSASCGGGVRTRARKCHGGRDSDDYRHCGGAAYRTESCNTHPCPDSKEHVHLSSWTTWFRHSKCSVSCGGGVQIRTRSCHGDRDSDHHHRCSGSTVSTQPCNTHPCPDTLSGRWSTWHDSSHCSVSCGGGLRTRTRSCHHHHRDHKPKGGHHDHYDYPCQGPTTRTEACNTQPCPVNGGWSRWQTQSTCSVTCGGGIKSSTRTCNNPSPANGGLFCSGLSTKIEPCNTHSCPVNGGWSRWHTQSKCSVSCGGGVKVQVRYCDNPPPRSGGQQCSGVSTQSVPCNTRLCPVNGGWSQWKVQSKCSVSCGGGVRIRARTCTNPPPGRRGQQCIGISTRSETCNTKPCPVDGGWSRWQHTSCSVTCGGGVKSYARTCTHPSPSPGGHKCQGPSTRSEVCNTQPCPVDGGWSSWQNPSQCSATCGGGLRTRTRTCNHPTPANGGHQCQGGSLLREYCNTSPCPV</sequence>
<evidence type="ECO:0000256" key="3">
    <source>
        <dbReference type="SAM" id="SignalP"/>
    </source>
</evidence>
<dbReference type="PROSITE" id="PS50092">
    <property type="entry name" value="TSP1"/>
    <property type="match status" value="8"/>
</dbReference>
<dbReference type="AlphaFoldDB" id="A0A8W8I5P9"/>
<dbReference type="SMART" id="SM00209">
    <property type="entry name" value="TSP1"/>
    <property type="match status" value="8"/>
</dbReference>
<keyword evidence="3" id="KW-0732">Signal</keyword>
<reference evidence="4" key="1">
    <citation type="submission" date="2022-08" db="UniProtKB">
        <authorList>
            <consortium name="EnsemblMetazoa"/>
        </authorList>
    </citation>
    <scope>IDENTIFICATION</scope>
    <source>
        <strain evidence="4">05x7-T-G4-1.051#20</strain>
    </source>
</reference>
<dbReference type="SUPFAM" id="SSF82895">
    <property type="entry name" value="TSP-1 type 1 repeat"/>
    <property type="match status" value="8"/>
</dbReference>
<dbReference type="InterPro" id="IPR000884">
    <property type="entry name" value="TSP1_rpt"/>
</dbReference>